<dbReference type="InterPro" id="IPR036388">
    <property type="entry name" value="WH-like_DNA-bd_sf"/>
</dbReference>
<evidence type="ECO:0000256" key="3">
    <source>
        <dbReference type="ARBA" id="ARBA00023125"/>
    </source>
</evidence>
<accession>A0A382K8J9</accession>
<dbReference type="PROSITE" id="PS50110">
    <property type="entry name" value="RESPONSE_REGULATORY"/>
    <property type="match status" value="1"/>
</dbReference>
<evidence type="ECO:0000259" key="6">
    <source>
        <dbReference type="PROSITE" id="PS51755"/>
    </source>
</evidence>
<dbReference type="Gene3D" id="6.10.250.690">
    <property type="match status" value="1"/>
</dbReference>
<dbReference type="InterPro" id="IPR011006">
    <property type="entry name" value="CheY-like_superfamily"/>
</dbReference>
<organism evidence="7">
    <name type="scientific">marine metagenome</name>
    <dbReference type="NCBI Taxonomy" id="408172"/>
    <lineage>
        <taxon>unclassified sequences</taxon>
        <taxon>metagenomes</taxon>
        <taxon>ecological metagenomes</taxon>
    </lineage>
</organism>
<evidence type="ECO:0000256" key="1">
    <source>
        <dbReference type="ARBA" id="ARBA00022553"/>
    </source>
</evidence>
<proteinExistence type="predicted"/>
<dbReference type="SMART" id="SM00448">
    <property type="entry name" value="REC"/>
    <property type="match status" value="1"/>
</dbReference>
<keyword evidence="2" id="KW-0805">Transcription regulation</keyword>
<dbReference type="PANTHER" id="PTHR48111:SF4">
    <property type="entry name" value="DNA-BINDING DUAL TRANSCRIPTIONAL REGULATOR OMPR"/>
    <property type="match status" value="1"/>
</dbReference>
<dbReference type="PANTHER" id="PTHR48111">
    <property type="entry name" value="REGULATOR OF RPOS"/>
    <property type="match status" value="1"/>
</dbReference>
<feature type="domain" description="Response regulatory" evidence="5">
    <location>
        <begin position="3"/>
        <end position="115"/>
    </location>
</feature>
<dbReference type="GO" id="GO:0005829">
    <property type="term" value="C:cytosol"/>
    <property type="evidence" value="ECO:0007669"/>
    <property type="project" value="TreeGrafter"/>
</dbReference>
<protein>
    <submittedName>
        <fullName evidence="7">Uncharacterized protein</fullName>
    </submittedName>
</protein>
<dbReference type="Gene3D" id="3.40.50.2300">
    <property type="match status" value="1"/>
</dbReference>
<feature type="domain" description="OmpR/PhoB-type" evidence="6">
    <location>
        <begin position="122"/>
        <end position="221"/>
    </location>
</feature>
<evidence type="ECO:0000259" key="5">
    <source>
        <dbReference type="PROSITE" id="PS50110"/>
    </source>
</evidence>
<dbReference type="GO" id="GO:0000156">
    <property type="term" value="F:phosphorelay response regulator activity"/>
    <property type="evidence" value="ECO:0007669"/>
    <property type="project" value="TreeGrafter"/>
</dbReference>
<reference evidence="7" key="1">
    <citation type="submission" date="2018-05" db="EMBL/GenBank/DDBJ databases">
        <authorList>
            <person name="Lanie J.A."/>
            <person name="Ng W.-L."/>
            <person name="Kazmierczak K.M."/>
            <person name="Andrzejewski T.M."/>
            <person name="Davidsen T.M."/>
            <person name="Wayne K.J."/>
            <person name="Tettelin H."/>
            <person name="Glass J.I."/>
            <person name="Rusch D."/>
            <person name="Podicherti R."/>
            <person name="Tsui H.-C.T."/>
            <person name="Winkler M.E."/>
        </authorList>
    </citation>
    <scope>NUCLEOTIDE SEQUENCE</scope>
</reference>
<gene>
    <name evidence="7" type="ORF">METZ01_LOCUS272606</name>
</gene>
<dbReference type="Pfam" id="PF00072">
    <property type="entry name" value="Response_reg"/>
    <property type="match status" value="1"/>
</dbReference>
<dbReference type="InterPro" id="IPR001867">
    <property type="entry name" value="OmpR/PhoB-type_DNA-bd"/>
</dbReference>
<dbReference type="EMBL" id="UINC01078561">
    <property type="protein sequence ID" value="SVC19752.1"/>
    <property type="molecule type" value="Genomic_DNA"/>
</dbReference>
<keyword evidence="4" id="KW-0804">Transcription</keyword>
<dbReference type="GO" id="GO:0000976">
    <property type="term" value="F:transcription cis-regulatory region binding"/>
    <property type="evidence" value="ECO:0007669"/>
    <property type="project" value="TreeGrafter"/>
</dbReference>
<dbReference type="InterPro" id="IPR039420">
    <property type="entry name" value="WalR-like"/>
</dbReference>
<dbReference type="PROSITE" id="PS51755">
    <property type="entry name" value="OMPR_PHOB"/>
    <property type="match status" value="1"/>
</dbReference>
<dbReference type="Gene3D" id="1.10.10.10">
    <property type="entry name" value="Winged helix-like DNA-binding domain superfamily/Winged helix DNA-binding domain"/>
    <property type="match status" value="1"/>
</dbReference>
<evidence type="ECO:0000256" key="2">
    <source>
        <dbReference type="ARBA" id="ARBA00023015"/>
    </source>
</evidence>
<dbReference type="InterPro" id="IPR001789">
    <property type="entry name" value="Sig_transdc_resp-reg_receiver"/>
</dbReference>
<dbReference type="GO" id="GO:0006355">
    <property type="term" value="P:regulation of DNA-templated transcription"/>
    <property type="evidence" value="ECO:0007669"/>
    <property type="project" value="InterPro"/>
</dbReference>
<dbReference type="SMART" id="SM00862">
    <property type="entry name" value="Trans_reg_C"/>
    <property type="match status" value="1"/>
</dbReference>
<sequence>MNKIAVIDDDQEILTLLEQYLTKNGFEVEGFMDGESFLIEDESRFGLAVLDIGLPGIDGLEVCRRLRQKSNLPIIMLTAASDDLDRILGLELGADDYVGKPFNPRELLARIKALLRRTITKPDVATTNTQIEMNYAARSVSIKGEKISLTGTEFDLLCVFYKKIGVVLSREQIGELLHGRKIQPFDRSIDTIVSRLRHKLSEHFEGEIIQSVRGKGYVLLLKN</sequence>
<dbReference type="CDD" id="cd00383">
    <property type="entry name" value="trans_reg_C"/>
    <property type="match status" value="1"/>
</dbReference>
<keyword evidence="3" id="KW-0238">DNA-binding</keyword>
<dbReference type="SUPFAM" id="SSF52172">
    <property type="entry name" value="CheY-like"/>
    <property type="match status" value="1"/>
</dbReference>
<dbReference type="Pfam" id="PF00486">
    <property type="entry name" value="Trans_reg_C"/>
    <property type="match status" value="1"/>
</dbReference>
<evidence type="ECO:0000256" key="4">
    <source>
        <dbReference type="ARBA" id="ARBA00023163"/>
    </source>
</evidence>
<keyword evidence="1" id="KW-0597">Phosphoprotein</keyword>
<dbReference type="AlphaFoldDB" id="A0A382K8J9"/>
<dbReference type="GO" id="GO:0032993">
    <property type="term" value="C:protein-DNA complex"/>
    <property type="evidence" value="ECO:0007669"/>
    <property type="project" value="TreeGrafter"/>
</dbReference>
<name>A0A382K8J9_9ZZZZ</name>
<evidence type="ECO:0000313" key="7">
    <source>
        <dbReference type="EMBL" id="SVC19752.1"/>
    </source>
</evidence>